<dbReference type="GO" id="GO:0009279">
    <property type="term" value="C:cell outer membrane"/>
    <property type="evidence" value="ECO:0007669"/>
    <property type="project" value="UniProtKB-SubCell"/>
</dbReference>
<dbReference type="PRINTS" id="PR01021">
    <property type="entry name" value="OMPADOMAIN"/>
</dbReference>
<evidence type="ECO:0000313" key="9">
    <source>
        <dbReference type="Proteomes" id="UP000094769"/>
    </source>
</evidence>
<dbReference type="EMBL" id="MARB01000002">
    <property type="protein sequence ID" value="ODJ89319.1"/>
    <property type="molecule type" value="Genomic_DNA"/>
</dbReference>
<feature type="chain" id="PRO_5031116947" evidence="6">
    <location>
        <begin position="21"/>
        <end position="277"/>
    </location>
</feature>
<dbReference type="PROSITE" id="PS51257">
    <property type="entry name" value="PROKAR_LIPOPROTEIN"/>
    <property type="match status" value="1"/>
</dbReference>
<organism evidence="8 9">
    <name type="scientific">Candidatus Thiodiazotropha endolucinida</name>
    <dbReference type="NCBI Taxonomy" id="1655433"/>
    <lineage>
        <taxon>Bacteria</taxon>
        <taxon>Pseudomonadati</taxon>
        <taxon>Pseudomonadota</taxon>
        <taxon>Gammaproteobacteria</taxon>
        <taxon>Chromatiales</taxon>
        <taxon>Sedimenticolaceae</taxon>
        <taxon>Candidatus Thiodiazotropha</taxon>
    </lineage>
</organism>
<proteinExistence type="predicted"/>
<feature type="coiled-coil region" evidence="5">
    <location>
        <begin position="126"/>
        <end position="160"/>
    </location>
</feature>
<keyword evidence="2 4" id="KW-0472">Membrane</keyword>
<protein>
    <submittedName>
        <fullName evidence="8">OmpA-like domain-containing protein</fullName>
    </submittedName>
</protein>
<dbReference type="Pfam" id="PF14346">
    <property type="entry name" value="DUF4398"/>
    <property type="match status" value="1"/>
</dbReference>
<evidence type="ECO:0000256" key="4">
    <source>
        <dbReference type="PROSITE-ProRule" id="PRU00473"/>
    </source>
</evidence>
<dbReference type="OrthoDB" id="9782229at2"/>
<dbReference type="InterPro" id="IPR036737">
    <property type="entry name" value="OmpA-like_sf"/>
</dbReference>
<evidence type="ECO:0000256" key="3">
    <source>
        <dbReference type="ARBA" id="ARBA00023237"/>
    </source>
</evidence>
<dbReference type="Pfam" id="PF00691">
    <property type="entry name" value="OmpA"/>
    <property type="match status" value="1"/>
</dbReference>
<feature type="signal peptide" evidence="6">
    <location>
        <begin position="1"/>
        <end position="20"/>
    </location>
</feature>
<evidence type="ECO:0000313" key="8">
    <source>
        <dbReference type="EMBL" id="ODJ89319.1"/>
    </source>
</evidence>
<dbReference type="PANTHER" id="PTHR30329:SF21">
    <property type="entry name" value="LIPOPROTEIN YIAD-RELATED"/>
    <property type="match status" value="1"/>
</dbReference>
<accession>A0A7Z1AHQ9</accession>
<comment type="caution">
    <text evidence="8">The sequence shown here is derived from an EMBL/GenBank/DDBJ whole genome shotgun (WGS) entry which is preliminary data.</text>
</comment>
<dbReference type="PROSITE" id="PS51123">
    <property type="entry name" value="OMPA_2"/>
    <property type="match status" value="1"/>
</dbReference>
<keyword evidence="9" id="KW-1185">Reference proteome</keyword>
<dbReference type="PRINTS" id="PR01023">
    <property type="entry name" value="NAFLGMOTY"/>
</dbReference>
<keyword evidence="5" id="KW-0175">Coiled coil</keyword>
<feature type="domain" description="OmpA-like" evidence="7">
    <location>
        <begin position="162"/>
        <end position="277"/>
    </location>
</feature>
<comment type="subcellular location">
    <subcellularLocation>
        <location evidence="1">Cell outer membrane</location>
    </subcellularLocation>
</comment>
<keyword evidence="3" id="KW-0998">Cell outer membrane</keyword>
<dbReference type="CDD" id="cd07185">
    <property type="entry name" value="OmpA_C-like"/>
    <property type="match status" value="1"/>
</dbReference>
<evidence type="ECO:0000256" key="1">
    <source>
        <dbReference type="ARBA" id="ARBA00004442"/>
    </source>
</evidence>
<dbReference type="RefSeq" id="WP_069121056.1">
    <property type="nucleotide sequence ID" value="NZ_MARB01000002.1"/>
</dbReference>
<gene>
    <name evidence="8" type="primary">oprF_1</name>
    <name evidence="8" type="ORF">CODIS_04180</name>
</gene>
<dbReference type="PANTHER" id="PTHR30329">
    <property type="entry name" value="STATOR ELEMENT OF FLAGELLAR MOTOR COMPLEX"/>
    <property type="match status" value="1"/>
</dbReference>
<dbReference type="InterPro" id="IPR006690">
    <property type="entry name" value="OMPA-like_CS"/>
</dbReference>
<sequence>MSRTMINWITATSLALLVTACGTLQKNQALLNAEQTYAEAKQEEQLLRYAPTELERANQAISRAAEAETEEDMTSLAYVGKTRVEIAKSVAARKAASARLTELGEIKDKERLRAREIEIQLEQQAKTEALREKEAALMERENALAKAEALRQELADLQAMKTERGIVLTLGDVLFSTGKTDLLPGAMTTIDKLASFLAEYPDKTLLVEGHTDNVGSDSFNQDLSERRAISVKNALMQAGVDGSRIDTIGLGETQPITDNSTSAGRLKNRRVEIVIRD</sequence>
<dbReference type="InterPro" id="IPR025511">
    <property type="entry name" value="DUF4398"/>
</dbReference>
<dbReference type="InterPro" id="IPR006664">
    <property type="entry name" value="OMP_bac"/>
</dbReference>
<name>A0A7Z1AHQ9_9GAMM</name>
<dbReference type="AlphaFoldDB" id="A0A7Z1AHQ9"/>
<evidence type="ECO:0000256" key="6">
    <source>
        <dbReference type="SAM" id="SignalP"/>
    </source>
</evidence>
<dbReference type="Gene3D" id="3.30.1330.60">
    <property type="entry name" value="OmpA-like domain"/>
    <property type="match status" value="1"/>
</dbReference>
<evidence type="ECO:0000256" key="5">
    <source>
        <dbReference type="SAM" id="Coils"/>
    </source>
</evidence>
<reference evidence="8 9" key="1">
    <citation type="submission" date="2016-06" db="EMBL/GenBank/DDBJ databases">
        <title>Genome sequence of endosymbiont of Candidatus Endolucinida thiodiazotropha.</title>
        <authorList>
            <person name="Poehlein A."/>
            <person name="Koenig S."/>
            <person name="Heiden S.E."/>
            <person name="Thuermer A."/>
            <person name="Voget S."/>
            <person name="Daniel R."/>
            <person name="Markert S."/>
            <person name="Gros O."/>
            <person name="Schweder T."/>
        </authorList>
    </citation>
    <scope>NUCLEOTIDE SEQUENCE [LARGE SCALE GENOMIC DNA]</scope>
    <source>
        <strain evidence="8 9">COS</strain>
    </source>
</reference>
<dbReference type="SUPFAM" id="SSF103088">
    <property type="entry name" value="OmpA-like"/>
    <property type="match status" value="1"/>
</dbReference>
<evidence type="ECO:0000259" key="7">
    <source>
        <dbReference type="PROSITE" id="PS51123"/>
    </source>
</evidence>
<evidence type="ECO:0000256" key="2">
    <source>
        <dbReference type="ARBA" id="ARBA00023136"/>
    </source>
</evidence>
<dbReference type="InterPro" id="IPR050330">
    <property type="entry name" value="Bact_OuterMem_StrucFunc"/>
</dbReference>
<dbReference type="Proteomes" id="UP000094769">
    <property type="component" value="Unassembled WGS sequence"/>
</dbReference>
<keyword evidence="6" id="KW-0732">Signal</keyword>
<dbReference type="InterPro" id="IPR006665">
    <property type="entry name" value="OmpA-like"/>
</dbReference>
<dbReference type="PROSITE" id="PS01068">
    <property type="entry name" value="OMPA_1"/>
    <property type="match status" value="1"/>
</dbReference>